<proteinExistence type="predicted"/>
<evidence type="ECO:0000313" key="3">
    <source>
        <dbReference type="Proteomes" id="UP000198654"/>
    </source>
</evidence>
<gene>
    <name evidence="2" type="ORF">SAMN05661010_00174</name>
</gene>
<name>A0A1G9EZB8_9GAMM</name>
<evidence type="ECO:0008006" key="4">
    <source>
        <dbReference type="Google" id="ProtNLM"/>
    </source>
</evidence>
<reference evidence="2 3" key="1">
    <citation type="submission" date="2016-10" db="EMBL/GenBank/DDBJ databases">
        <authorList>
            <person name="de Groot N.N."/>
        </authorList>
    </citation>
    <scope>NUCLEOTIDE SEQUENCE [LARGE SCALE GENOMIC DNA]</scope>
    <source>
        <strain evidence="2 3">DSM 14789</strain>
    </source>
</reference>
<accession>A0A1G9EZB8</accession>
<keyword evidence="1" id="KW-0732">Signal</keyword>
<organism evidence="2 3">
    <name type="scientific">Modicisalibacter muralis</name>
    <dbReference type="NCBI Taxonomy" id="119000"/>
    <lineage>
        <taxon>Bacteria</taxon>
        <taxon>Pseudomonadati</taxon>
        <taxon>Pseudomonadota</taxon>
        <taxon>Gammaproteobacteria</taxon>
        <taxon>Oceanospirillales</taxon>
        <taxon>Halomonadaceae</taxon>
        <taxon>Modicisalibacter</taxon>
    </lineage>
</organism>
<dbReference type="AlphaFoldDB" id="A0A1G9EZB8"/>
<evidence type="ECO:0000313" key="2">
    <source>
        <dbReference type="EMBL" id="SDK81526.1"/>
    </source>
</evidence>
<protein>
    <recommendedName>
        <fullName evidence="4">DUF3047 domain-containing protein</fullName>
    </recommendedName>
</protein>
<feature type="chain" id="PRO_5011444124" description="DUF3047 domain-containing protein" evidence="1">
    <location>
        <begin position="24"/>
        <end position="222"/>
    </location>
</feature>
<dbReference type="Proteomes" id="UP000198654">
    <property type="component" value="Unassembled WGS sequence"/>
</dbReference>
<dbReference type="RefSeq" id="WP_089724606.1">
    <property type="nucleotide sequence ID" value="NZ_FNGI01000001.1"/>
</dbReference>
<feature type="signal peptide" evidence="1">
    <location>
        <begin position="1"/>
        <end position="23"/>
    </location>
</feature>
<dbReference type="InterPro" id="IPR021409">
    <property type="entry name" value="DUF3047"/>
</dbReference>
<dbReference type="STRING" id="119000.SAMN05661010_00174"/>
<dbReference type="EMBL" id="FNGI01000001">
    <property type="protein sequence ID" value="SDK81526.1"/>
    <property type="molecule type" value="Genomic_DNA"/>
</dbReference>
<sequence length="222" mass="24234">MTSNSLRWPTAALLLAMSSFAMSEPITFTATQIAAWPTRSFEGETRYSLVTQTGQQVLQARAAGQASAKYLEREIDLAETPYLSWCWKVSGVYAGLDETTKAGDDYPARVYVVDKTGILPWQVEAVNYVWSSNRPVGNQWVNAFTDRAQLLALQSGDAYAGQWVAEVRDVRKDFAMLFGSQPDELTGVALMSDGDNAGGDATAWFSGLRFSSSSESPDCPGE</sequence>
<evidence type="ECO:0000256" key="1">
    <source>
        <dbReference type="SAM" id="SignalP"/>
    </source>
</evidence>
<dbReference type="OrthoDB" id="9775969at2"/>
<dbReference type="Pfam" id="PF11249">
    <property type="entry name" value="DUF3047"/>
    <property type="match status" value="1"/>
</dbReference>
<keyword evidence="3" id="KW-1185">Reference proteome</keyword>